<dbReference type="EMBL" id="JANCLU010000001">
    <property type="protein sequence ID" value="MCP8936911.1"/>
    <property type="molecule type" value="Genomic_DNA"/>
</dbReference>
<comment type="similarity">
    <text evidence="1">Belongs to the ABC transporter superfamily.</text>
</comment>
<evidence type="ECO:0000256" key="5">
    <source>
        <dbReference type="ARBA" id="ARBA00022906"/>
    </source>
</evidence>
<gene>
    <name evidence="8" type="ORF">NK718_00135</name>
</gene>
<evidence type="ECO:0000256" key="6">
    <source>
        <dbReference type="ARBA" id="ARBA00023065"/>
    </source>
</evidence>
<sequence>MTKGPHVSIRNLSVRLGGVQVLAGIDLDAAPGRVHCVVGPNGGGKTTLLRALLGQMPYDGEIAFEGEPGFVTGYAPQSLDLDRSLPLTVNDLMALMGQRRPAFLGRARATAQVQDAALGRLGLAGKGERLFGVLSGGERQRMLFAQALAPMPDLLVMDEPTSNMDEAGARLVESIVRDLRAQGSTILWVNHDWEQVRRVADDVTLLRGRVAARGAPAQVLERVAGEPA</sequence>
<evidence type="ECO:0000313" key="9">
    <source>
        <dbReference type="Proteomes" id="UP001205890"/>
    </source>
</evidence>
<comment type="caution">
    <text evidence="8">The sequence shown here is derived from an EMBL/GenBank/DDBJ whole genome shotgun (WGS) entry which is preliminary data.</text>
</comment>
<dbReference type="PANTHER" id="PTHR42734">
    <property type="entry name" value="METAL TRANSPORT SYSTEM ATP-BINDING PROTEIN TM_0124-RELATED"/>
    <property type="match status" value="1"/>
</dbReference>
<proteinExistence type="inferred from homology"/>
<reference evidence="8 9" key="1">
    <citation type="submission" date="2022-07" db="EMBL/GenBank/DDBJ databases">
        <authorList>
            <person name="Li W.-J."/>
            <person name="Deng Q.-Q."/>
        </authorList>
    </citation>
    <scope>NUCLEOTIDE SEQUENCE [LARGE SCALE GENOMIC DNA]</scope>
    <source>
        <strain evidence="8 9">SYSU M60028</strain>
    </source>
</reference>
<dbReference type="RefSeq" id="WP_254737287.1">
    <property type="nucleotide sequence ID" value="NZ_JANCLU010000001.1"/>
</dbReference>
<feature type="domain" description="ABC transporter" evidence="7">
    <location>
        <begin position="7"/>
        <end position="228"/>
    </location>
</feature>
<evidence type="ECO:0000313" key="8">
    <source>
        <dbReference type="EMBL" id="MCP8936911.1"/>
    </source>
</evidence>
<dbReference type="GO" id="GO:0005524">
    <property type="term" value="F:ATP binding"/>
    <property type="evidence" value="ECO:0007669"/>
    <property type="project" value="UniProtKB-KW"/>
</dbReference>
<keyword evidence="5" id="KW-0864">Zinc transport</keyword>
<dbReference type="InterPro" id="IPR017871">
    <property type="entry name" value="ABC_transporter-like_CS"/>
</dbReference>
<dbReference type="SUPFAM" id="SSF52540">
    <property type="entry name" value="P-loop containing nucleoside triphosphate hydrolases"/>
    <property type="match status" value="1"/>
</dbReference>
<keyword evidence="5" id="KW-0862">Zinc</keyword>
<dbReference type="PROSITE" id="PS50893">
    <property type="entry name" value="ABC_TRANSPORTER_2"/>
    <property type="match status" value="1"/>
</dbReference>
<evidence type="ECO:0000256" key="2">
    <source>
        <dbReference type="ARBA" id="ARBA00022448"/>
    </source>
</evidence>
<keyword evidence="3" id="KW-0547">Nucleotide-binding</keyword>
<dbReference type="InterPro" id="IPR003593">
    <property type="entry name" value="AAA+_ATPase"/>
</dbReference>
<dbReference type="PANTHER" id="PTHR42734:SF7">
    <property type="entry name" value="ATP-BINDING COMPONENT OF ABC TRANSPORTER-RELATED"/>
    <property type="match status" value="1"/>
</dbReference>
<accession>A0ABT1L765</accession>
<dbReference type="SMART" id="SM00382">
    <property type="entry name" value="AAA"/>
    <property type="match status" value="1"/>
</dbReference>
<keyword evidence="2" id="KW-0813">Transport</keyword>
<protein>
    <submittedName>
        <fullName evidence="8">Metal ABC transporter ATP-binding protein</fullName>
    </submittedName>
</protein>
<dbReference type="Pfam" id="PF00005">
    <property type="entry name" value="ABC_tran"/>
    <property type="match status" value="1"/>
</dbReference>
<dbReference type="PROSITE" id="PS00211">
    <property type="entry name" value="ABC_TRANSPORTER_1"/>
    <property type="match status" value="1"/>
</dbReference>
<evidence type="ECO:0000256" key="3">
    <source>
        <dbReference type="ARBA" id="ARBA00022741"/>
    </source>
</evidence>
<keyword evidence="9" id="KW-1185">Reference proteome</keyword>
<evidence type="ECO:0000259" key="7">
    <source>
        <dbReference type="PROSITE" id="PS50893"/>
    </source>
</evidence>
<dbReference type="Gene3D" id="3.40.50.300">
    <property type="entry name" value="P-loop containing nucleotide triphosphate hydrolases"/>
    <property type="match status" value="1"/>
</dbReference>
<keyword evidence="4 8" id="KW-0067">ATP-binding</keyword>
<evidence type="ECO:0000256" key="4">
    <source>
        <dbReference type="ARBA" id="ARBA00022840"/>
    </source>
</evidence>
<dbReference type="InterPro" id="IPR003439">
    <property type="entry name" value="ABC_transporter-like_ATP-bd"/>
</dbReference>
<evidence type="ECO:0000256" key="1">
    <source>
        <dbReference type="ARBA" id="ARBA00005417"/>
    </source>
</evidence>
<dbReference type="InterPro" id="IPR050153">
    <property type="entry name" value="Metal_Ion_Import_ABC"/>
</dbReference>
<keyword evidence="6" id="KW-0406">Ion transport</keyword>
<organism evidence="8 9">
    <name type="scientific">Alsobacter ponti</name>
    <dbReference type="NCBI Taxonomy" id="2962936"/>
    <lineage>
        <taxon>Bacteria</taxon>
        <taxon>Pseudomonadati</taxon>
        <taxon>Pseudomonadota</taxon>
        <taxon>Alphaproteobacteria</taxon>
        <taxon>Hyphomicrobiales</taxon>
        <taxon>Alsobacteraceae</taxon>
        <taxon>Alsobacter</taxon>
    </lineage>
</organism>
<dbReference type="InterPro" id="IPR027417">
    <property type="entry name" value="P-loop_NTPase"/>
</dbReference>
<name>A0ABT1L765_9HYPH</name>
<dbReference type="Proteomes" id="UP001205890">
    <property type="component" value="Unassembled WGS sequence"/>
</dbReference>